<proteinExistence type="predicted"/>
<dbReference type="Proteomes" id="UP000186303">
    <property type="component" value="Chromosome 6"/>
</dbReference>
<evidence type="ECO:0000313" key="2">
    <source>
        <dbReference type="EMBL" id="SHO79302.1"/>
    </source>
</evidence>
<reference evidence="3" key="1">
    <citation type="journal article" date="2017" name="Nucleic Acids Res.">
        <title>Proteogenomics produces comprehensive and highly accurate protein-coding gene annotation in a complete genome assembly of Malassezia sympodialis.</title>
        <authorList>
            <person name="Zhu Y."/>
            <person name="Engstroem P.G."/>
            <person name="Tellgren-Roth C."/>
            <person name="Baudo C.D."/>
            <person name="Kennell J.C."/>
            <person name="Sun S."/>
            <person name="Billmyre R.B."/>
            <person name="Schroeder M.S."/>
            <person name="Andersson A."/>
            <person name="Holm T."/>
            <person name="Sigurgeirsson B."/>
            <person name="Wu G."/>
            <person name="Sankaranarayanan S.R."/>
            <person name="Siddharthan R."/>
            <person name="Sanyal K."/>
            <person name="Lundeberg J."/>
            <person name="Nystedt B."/>
            <person name="Boekhout T."/>
            <person name="Dawson T.L. Jr."/>
            <person name="Heitman J."/>
            <person name="Scheynius A."/>
            <person name="Lehtioe J."/>
        </authorList>
    </citation>
    <scope>NUCLEOTIDE SEQUENCE [LARGE SCALE GENOMIC DNA]</scope>
    <source>
        <strain evidence="3">ATCC 42132</strain>
    </source>
</reference>
<dbReference type="OMA" id="CHTHAIH"/>
<dbReference type="AlphaFoldDB" id="A0A1M8AA25"/>
<dbReference type="OrthoDB" id="3339789at2759"/>
<feature type="region of interest" description="Disordered" evidence="1">
    <location>
        <begin position="1"/>
        <end position="23"/>
    </location>
</feature>
<keyword evidence="3" id="KW-1185">Reference proteome</keyword>
<feature type="compositionally biased region" description="Polar residues" evidence="1">
    <location>
        <begin position="11"/>
        <end position="23"/>
    </location>
</feature>
<sequence>MSLCGRAAMRSVSQTTRSFSTTQYVGVSRRARRQMQQRKNDDLRRAVALYHLTPSFYPTSTQGDHDAELGEAVAESVLGPFMGERTGRPHVHFATTAEMLAQQRQAQQSGRRNTLGELDVYDSMPLPNALVGQGPVSVSRGASDAASLRRQFVKAPNAYATRRARDTAGHGDLYAQEEMSLRSAQVRDALFGTVAGELPGLEIVREREREWKAKEQNE</sequence>
<evidence type="ECO:0000313" key="3">
    <source>
        <dbReference type="Proteomes" id="UP000186303"/>
    </source>
</evidence>
<gene>
    <name evidence="2" type="ORF">MSYG_3652</name>
</gene>
<dbReference type="EMBL" id="LT671826">
    <property type="protein sequence ID" value="SHO79302.1"/>
    <property type="molecule type" value="Genomic_DNA"/>
</dbReference>
<evidence type="ECO:0000256" key="1">
    <source>
        <dbReference type="SAM" id="MobiDB-lite"/>
    </source>
</evidence>
<protein>
    <submittedName>
        <fullName evidence="2">Uncharacterized protein</fullName>
    </submittedName>
</protein>
<dbReference type="VEuPathDB" id="FungiDB:MSYG_3652"/>
<name>A0A1M8AA25_MALS4</name>
<organism evidence="2 3">
    <name type="scientific">Malassezia sympodialis (strain ATCC 42132)</name>
    <name type="common">Atopic eczema-associated yeast</name>
    <dbReference type="NCBI Taxonomy" id="1230383"/>
    <lineage>
        <taxon>Eukaryota</taxon>
        <taxon>Fungi</taxon>
        <taxon>Dikarya</taxon>
        <taxon>Basidiomycota</taxon>
        <taxon>Ustilaginomycotina</taxon>
        <taxon>Malasseziomycetes</taxon>
        <taxon>Malasseziales</taxon>
        <taxon>Malasseziaceae</taxon>
        <taxon>Malassezia</taxon>
    </lineage>
</organism>
<accession>A0A1M8AA25</accession>